<dbReference type="InterPro" id="IPR041678">
    <property type="entry name" value="TetR_C_16"/>
</dbReference>
<evidence type="ECO:0000313" key="4">
    <source>
        <dbReference type="EMBL" id="GAA1694060.1"/>
    </source>
</evidence>
<dbReference type="InterPro" id="IPR050109">
    <property type="entry name" value="HTH-type_TetR-like_transc_reg"/>
</dbReference>
<reference evidence="4 5" key="1">
    <citation type="journal article" date="2019" name="Int. J. Syst. Evol. Microbiol.">
        <title>The Global Catalogue of Microorganisms (GCM) 10K type strain sequencing project: providing services to taxonomists for standard genome sequencing and annotation.</title>
        <authorList>
            <consortium name="The Broad Institute Genomics Platform"/>
            <consortium name="The Broad Institute Genome Sequencing Center for Infectious Disease"/>
            <person name="Wu L."/>
            <person name="Ma J."/>
        </authorList>
    </citation>
    <scope>NUCLEOTIDE SEQUENCE [LARGE SCALE GENOMIC DNA]</scope>
    <source>
        <strain evidence="4 5">JCM 14718</strain>
    </source>
</reference>
<comment type="caution">
    <text evidence="4">The sequence shown here is derived from an EMBL/GenBank/DDBJ whole genome shotgun (WGS) entry which is preliminary data.</text>
</comment>
<dbReference type="Pfam" id="PF00440">
    <property type="entry name" value="TetR_N"/>
    <property type="match status" value="1"/>
</dbReference>
<name>A0ABN2HVQ7_9ACTN</name>
<keyword evidence="1 2" id="KW-0238">DNA-binding</keyword>
<dbReference type="RefSeq" id="WP_344312827.1">
    <property type="nucleotide sequence ID" value="NZ_BAAANY010000020.1"/>
</dbReference>
<evidence type="ECO:0000256" key="1">
    <source>
        <dbReference type="ARBA" id="ARBA00023125"/>
    </source>
</evidence>
<protein>
    <submittedName>
        <fullName evidence="4">TetR family transcriptional regulator</fullName>
    </submittedName>
</protein>
<dbReference type="Pfam" id="PF17920">
    <property type="entry name" value="TetR_C_16"/>
    <property type="match status" value="1"/>
</dbReference>
<dbReference type="Gene3D" id="1.10.357.10">
    <property type="entry name" value="Tetracycline Repressor, domain 2"/>
    <property type="match status" value="1"/>
</dbReference>
<dbReference type="EMBL" id="BAAANY010000020">
    <property type="protein sequence ID" value="GAA1694060.1"/>
    <property type="molecule type" value="Genomic_DNA"/>
</dbReference>
<accession>A0ABN2HVQ7</accession>
<organism evidence="4 5">
    <name type="scientific">Fodinicola feengrottensis</name>
    <dbReference type="NCBI Taxonomy" id="435914"/>
    <lineage>
        <taxon>Bacteria</taxon>
        <taxon>Bacillati</taxon>
        <taxon>Actinomycetota</taxon>
        <taxon>Actinomycetes</taxon>
        <taxon>Mycobacteriales</taxon>
        <taxon>Fodinicola</taxon>
    </lineage>
</organism>
<evidence type="ECO:0000259" key="3">
    <source>
        <dbReference type="PROSITE" id="PS50977"/>
    </source>
</evidence>
<dbReference type="PANTHER" id="PTHR30055:SF235">
    <property type="entry name" value="TRANSCRIPTIONAL REGULATORY PROTEIN"/>
    <property type="match status" value="1"/>
</dbReference>
<dbReference type="PROSITE" id="PS50977">
    <property type="entry name" value="HTH_TETR_2"/>
    <property type="match status" value="1"/>
</dbReference>
<feature type="DNA-binding region" description="H-T-H motif" evidence="2">
    <location>
        <begin position="36"/>
        <end position="55"/>
    </location>
</feature>
<dbReference type="SUPFAM" id="SSF46689">
    <property type="entry name" value="Homeodomain-like"/>
    <property type="match status" value="1"/>
</dbReference>
<dbReference type="Gene3D" id="1.10.10.60">
    <property type="entry name" value="Homeodomain-like"/>
    <property type="match status" value="1"/>
</dbReference>
<dbReference type="InterPro" id="IPR001647">
    <property type="entry name" value="HTH_TetR"/>
</dbReference>
<dbReference type="SUPFAM" id="SSF48498">
    <property type="entry name" value="Tetracyclin repressor-like, C-terminal domain"/>
    <property type="match status" value="1"/>
</dbReference>
<dbReference type="Proteomes" id="UP001500618">
    <property type="component" value="Unassembled WGS sequence"/>
</dbReference>
<dbReference type="InterPro" id="IPR009057">
    <property type="entry name" value="Homeodomain-like_sf"/>
</dbReference>
<dbReference type="InterPro" id="IPR036271">
    <property type="entry name" value="Tet_transcr_reg_TetR-rel_C_sf"/>
</dbReference>
<keyword evidence="5" id="KW-1185">Reference proteome</keyword>
<proteinExistence type="predicted"/>
<dbReference type="PRINTS" id="PR00455">
    <property type="entry name" value="HTHTETR"/>
</dbReference>
<gene>
    <name evidence="4" type="ORF">GCM10009765_49150</name>
</gene>
<dbReference type="PANTHER" id="PTHR30055">
    <property type="entry name" value="HTH-TYPE TRANSCRIPTIONAL REGULATOR RUTR"/>
    <property type="match status" value="1"/>
</dbReference>
<sequence>MTEQRVSRADRRRNTQERILAEARGLFAERGYERTTIRAVATAAQVDPALVMQYFGSKEELFGRAVEVPEIPPLTGDLKELTEDLLARIGMKIGPIPEASLAMLRSMLTHPEAADRARATLDGQVEHIAAAVPADDPDLRAALMLTTMLGVTIAHQLLDLTALRDAPADRIADLLRPAFHALATHHPQ</sequence>
<feature type="domain" description="HTH tetR-type" evidence="3">
    <location>
        <begin position="13"/>
        <end position="73"/>
    </location>
</feature>
<evidence type="ECO:0000256" key="2">
    <source>
        <dbReference type="PROSITE-ProRule" id="PRU00335"/>
    </source>
</evidence>
<evidence type="ECO:0000313" key="5">
    <source>
        <dbReference type="Proteomes" id="UP001500618"/>
    </source>
</evidence>